<keyword evidence="4" id="KW-0548">Nucleotidyltransferase</keyword>
<protein>
    <recommendedName>
        <fullName evidence="1">RNA-directed RNA polymerase</fullName>
        <ecNumber evidence="1">2.7.7.48</ecNumber>
    </recommendedName>
    <alternativeName>
        <fullName evidence="7">RNA replicase beta chain</fullName>
    </alternativeName>
</protein>
<evidence type="ECO:0000256" key="4">
    <source>
        <dbReference type="ARBA" id="ARBA00022695"/>
    </source>
</evidence>
<dbReference type="EMBL" id="MN034083">
    <property type="protein sequence ID" value="QDH88437.1"/>
    <property type="molecule type" value="Genomic_RNA"/>
</dbReference>
<evidence type="ECO:0000256" key="1">
    <source>
        <dbReference type="ARBA" id="ARBA00012494"/>
    </source>
</evidence>
<keyword evidence="9" id="KW-0479">Metal-binding</keyword>
<feature type="binding site" evidence="9">
    <location>
        <position position="271"/>
    </location>
    <ligand>
        <name>Mg(2+)</name>
        <dbReference type="ChEBI" id="CHEBI:18420"/>
        <label>2</label>
    </ligand>
</feature>
<dbReference type="GO" id="GO:0003968">
    <property type="term" value="F:RNA-directed RNA polymerase activity"/>
    <property type="evidence" value="ECO:0007669"/>
    <property type="project" value="UniProtKB-KW"/>
</dbReference>
<evidence type="ECO:0000256" key="3">
    <source>
        <dbReference type="ARBA" id="ARBA00022679"/>
    </source>
</evidence>
<dbReference type="InterPro" id="IPR005093">
    <property type="entry name" value="RNArep_beta"/>
</dbReference>
<keyword evidence="2 11" id="KW-0696">RNA-directed RNA polymerase</keyword>
<dbReference type="GO" id="GO:0046872">
    <property type="term" value="F:metal ion binding"/>
    <property type="evidence" value="ECO:0007669"/>
    <property type="project" value="UniProtKB-KW"/>
</dbReference>
<dbReference type="Pfam" id="PF03431">
    <property type="entry name" value="RNA_replicase_B"/>
    <property type="match status" value="1"/>
</dbReference>
<dbReference type="SUPFAM" id="SSF56672">
    <property type="entry name" value="DNA/RNA polymerases"/>
    <property type="match status" value="1"/>
</dbReference>
<dbReference type="InterPro" id="IPR043502">
    <property type="entry name" value="DNA/RNA_pol_sf"/>
</dbReference>
<evidence type="ECO:0000256" key="6">
    <source>
        <dbReference type="ARBA" id="ARBA00022953"/>
    </source>
</evidence>
<keyword evidence="5" id="KW-0547">Nucleotide-binding</keyword>
<gene>
    <name evidence="11" type="ORF">H4Rhizo45594_000002</name>
</gene>
<keyword evidence="3" id="KW-0808">Transferase</keyword>
<feature type="domain" description="RdRp catalytic" evidence="10">
    <location>
        <begin position="256"/>
        <end position="391"/>
    </location>
</feature>
<dbReference type="GO" id="GO:0039694">
    <property type="term" value="P:viral RNA genome replication"/>
    <property type="evidence" value="ECO:0007669"/>
    <property type="project" value="InterPro"/>
</dbReference>
<dbReference type="EC" id="2.7.7.48" evidence="1"/>
<dbReference type="PROSITE" id="PS50522">
    <property type="entry name" value="RDRP_PHAGE"/>
    <property type="match status" value="1"/>
</dbReference>
<comment type="catalytic activity">
    <reaction evidence="8">
        <text>RNA(n) + a ribonucleoside 5'-triphosphate = RNA(n+1) + diphosphate</text>
        <dbReference type="Rhea" id="RHEA:21248"/>
        <dbReference type="Rhea" id="RHEA-COMP:14527"/>
        <dbReference type="Rhea" id="RHEA-COMP:17342"/>
        <dbReference type="ChEBI" id="CHEBI:33019"/>
        <dbReference type="ChEBI" id="CHEBI:61557"/>
        <dbReference type="ChEBI" id="CHEBI:140395"/>
        <dbReference type="EC" id="2.7.7.48"/>
    </reaction>
</comment>
<organism evidence="11">
    <name type="scientific">Leviviridae sp</name>
    <dbReference type="NCBI Taxonomy" id="2027243"/>
    <lineage>
        <taxon>Viruses</taxon>
        <taxon>Riboviria</taxon>
        <taxon>Orthornavirae</taxon>
        <taxon>Lenarviricota</taxon>
        <taxon>Leviviricetes</taxon>
        <taxon>Norzivirales</taxon>
        <taxon>Fiersviridae</taxon>
    </lineage>
</organism>
<sequence>MTINTLNSFSRVVLSFFEDIDTPLSLGLYLRIKHGMWREAIAISVSPSSYLHHASYLSDASCTAFLRKCAGLPTGVDTRSAAIEKWRQGERDCYLSNQRLVRYLPQFRNCEDVDPRISSFLMRVKKRITGWIGTAPPSELEGRFGPGATSTDRGQQTTVAHKIANVPSLTQGAIPVLPFWGRTLWGRRNAQHSGEINLVRGNRFLTVPKTALIDRCIAAEPSINVFYQLALGRILRRRLKQSTSLDLDYAQDNHRRLAQLSSVDNSLATIDLSNASDTVSRVLVRLLVPHTWHQYLEAFRSPFTVIEGKCVLLEKFSSMGNGYTFELETILFLAIACQIYSDVKGQEPLIGADVSCFGDDIIISDDLAPVLRSVLKFLGFTVNDQKSFSGSSYFRESCGADFFKGHNVRPFFCKEIPHEPQHWVVIANGIKAVKDLIDPFGVDKHFSSWFRALEELPSGIRRLRGPKALGDLCIHDEMSRWNYRWRNSVRWFRVYQPARIFRYRWDRFDPETHLACAVYGVGDGKLGITPRNPVLSYRNGWVPYS</sequence>
<evidence type="ECO:0000313" key="11">
    <source>
        <dbReference type="EMBL" id="QDH88437.1"/>
    </source>
</evidence>
<dbReference type="InterPro" id="IPR007096">
    <property type="entry name" value="RNA-dir_Rpol_cat_phage"/>
</dbReference>
<name>A0A514D4C1_9VIRU</name>
<evidence type="ECO:0000259" key="10">
    <source>
        <dbReference type="PROSITE" id="PS50522"/>
    </source>
</evidence>
<dbReference type="GO" id="GO:0000166">
    <property type="term" value="F:nucleotide binding"/>
    <property type="evidence" value="ECO:0007669"/>
    <property type="project" value="UniProtKB-KW"/>
</dbReference>
<reference evidence="11" key="1">
    <citation type="submission" date="2019-05" db="EMBL/GenBank/DDBJ databases">
        <title>Metatranscriptomic reconstruction reveals RNA viruses with the potential to shape carbon cycling in soil.</title>
        <authorList>
            <person name="Starr E.P."/>
            <person name="Nuccio E."/>
            <person name="Pett-Ridge J."/>
            <person name="Banfield J.F."/>
            <person name="Firestone M.K."/>
        </authorList>
    </citation>
    <scope>NUCLEOTIDE SEQUENCE</scope>
    <source>
        <strain evidence="11">H4_Rhizo_45_scaffold_594</strain>
    </source>
</reference>
<evidence type="ECO:0000256" key="5">
    <source>
        <dbReference type="ARBA" id="ARBA00022741"/>
    </source>
</evidence>
<feature type="binding site" evidence="9">
    <location>
        <position position="359"/>
    </location>
    <ligand>
        <name>Mg(2+)</name>
        <dbReference type="ChEBI" id="CHEBI:18420"/>
        <label>2</label>
    </ligand>
</feature>
<evidence type="ECO:0000256" key="2">
    <source>
        <dbReference type="ARBA" id="ARBA00022484"/>
    </source>
</evidence>
<evidence type="ECO:0000256" key="8">
    <source>
        <dbReference type="ARBA" id="ARBA00048744"/>
    </source>
</evidence>
<proteinExistence type="predicted"/>
<feature type="binding site" evidence="9">
    <location>
        <position position="360"/>
    </location>
    <ligand>
        <name>Mg(2+)</name>
        <dbReference type="ChEBI" id="CHEBI:18420"/>
        <label>2</label>
    </ligand>
</feature>
<evidence type="ECO:0000256" key="7">
    <source>
        <dbReference type="ARBA" id="ARBA00030248"/>
    </source>
</evidence>
<keyword evidence="6" id="KW-0693">Viral RNA replication</keyword>
<evidence type="ECO:0000256" key="9">
    <source>
        <dbReference type="PIRSR" id="PIRSR605093-1"/>
    </source>
</evidence>
<comment type="cofactor">
    <cofactor evidence="9">
        <name>Mg(2+)</name>
        <dbReference type="ChEBI" id="CHEBI:18420"/>
    </cofactor>
    <text evidence="9">Binds 2 Mg(2+) per subunit.</text>
</comment>
<accession>A0A514D4C1</accession>
<keyword evidence="9" id="KW-0460">Magnesium</keyword>